<dbReference type="Proteomes" id="UP001515480">
    <property type="component" value="Unassembled WGS sequence"/>
</dbReference>
<dbReference type="AlphaFoldDB" id="A0AB34JPT7"/>
<organism evidence="1 2">
    <name type="scientific">Prymnesium parvum</name>
    <name type="common">Toxic golden alga</name>
    <dbReference type="NCBI Taxonomy" id="97485"/>
    <lineage>
        <taxon>Eukaryota</taxon>
        <taxon>Haptista</taxon>
        <taxon>Haptophyta</taxon>
        <taxon>Prymnesiophyceae</taxon>
        <taxon>Prymnesiales</taxon>
        <taxon>Prymnesiaceae</taxon>
        <taxon>Prymnesium</taxon>
    </lineage>
</organism>
<gene>
    <name evidence="1" type="ORF">AB1Y20_018842</name>
</gene>
<protein>
    <submittedName>
        <fullName evidence="1">Uncharacterized protein</fullName>
    </submittedName>
</protein>
<sequence length="164" mass="18994">MAPWDLRETLKSCNGGTLPDQSVEQFHRAWDQVLRGDHGVASWVQPHRSAYRVRVRNVILPDGEAAPKSGLSLGVHSTTEAAHEHLRDTMWMKLSCECPSSLPPCVDLLKRLLQRALFGQRHRQQRTKRQQPYQLLLVHLQHVYLLPKPHRRRRPPRCRLPTSL</sequence>
<evidence type="ECO:0000313" key="1">
    <source>
        <dbReference type="EMBL" id="KAL1523926.1"/>
    </source>
</evidence>
<reference evidence="1 2" key="1">
    <citation type="journal article" date="2024" name="Science">
        <title>Giant polyketide synthase enzymes in the biosynthesis of giant marine polyether toxins.</title>
        <authorList>
            <person name="Fallon T.R."/>
            <person name="Shende V.V."/>
            <person name="Wierzbicki I.H."/>
            <person name="Pendleton A.L."/>
            <person name="Watervoot N.F."/>
            <person name="Auber R.P."/>
            <person name="Gonzalez D.J."/>
            <person name="Wisecaver J.H."/>
            <person name="Moore B.S."/>
        </authorList>
    </citation>
    <scope>NUCLEOTIDE SEQUENCE [LARGE SCALE GENOMIC DNA]</scope>
    <source>
        <strain evidence="1 2">12B1</strain>
    </source>
</reference>
<name>A0AB34JPT7_PRYPA</name>
<keyword evidence="2" id="KW-1185">Reference proteome</keyword>
<accession>A0AB34JPT7</accession>
<proteinExistence type="predicted"/>
<comment type="caution">
    <text evidence="1">The sequence shown here is derived from an EMBL/GenBank/DDBJ whole genome shotgun (WGS) entry which is preliminary data.</text>
</comment>
<evidence type="ECO:0000313" key="2">
    <source>
        <dbReference type="Proteomes" id="UP001515480"/>
    </source>
</evidence>
<dbReference type="EMBL" id="JBGBPQ010000005">
    <property type="protein sequence ID" value="KAL1523926.1"/>
    <property type="molecule type" value="Genomic_DNA"/>
</dbReference>